<comment type="caution">
    <text evidence="8">The sequence shown here is derived from an EMBL/GenBank/DDBJ whole genome shotgun (WGS) entry which is preliminary data.</text>
</comment>
<feature type="domain" description="NlpC/P60" evidence="7">
    <location>
        <begin position="244"/>
        <end position="357"/>
    </location>
</feature>
<dbReference type="AlphaFoldDB" id="A0A7W7SRH1"/>
<comment type="similarity">
    <text evidence="1">Belongs to the peptidase C40 family.</text>
</comment>
<evidence type="ECO:0000256" key="2">
    <source>
        <dbReference type="ARBA" id="ARBA00022670"/>
    </source>
</evidence>
<organism evidence="8 9">
    <name type="scientific">Micromonospora polyrhachis</name>
    <dbReference type="NCBI Taxonomy" id="1282883"/>
    <lineage>
        <taxon>Bacteria</taxon>
        <taxon>Bacillati</taxon>
        <taxon>Actinomycetota</taxon>
        <taxon>Actinomycetes</taxon>
        <taxon>Micromonosporales</taxon>
        <taxon>Micromonosporaceae</taxon>
        <taxon>Micromonospora</taxon>
    </lineage>
</organism>
<dbReference type="InterPro" id="IPR051794">
    <property type="entry name" value="PG_Endopeptidase_C40"/>
</dbReference>
<dbReference type="PROSITE" id="PS51935">
    <property type="entry name" value="NLPC_P60"/>
    <property type="match status" value="1"/>
</dbReference>
<name>A0A7W7SRH1_9ACTN</name>
<dbReference type="InterPro" id="IPR000064">
    <property type="entry name" value="NLP_P60_dom"/>
</dbReference>
<dbReference type="InterPro" id="IPR038765">
    <property type="entry name" value="Papain-like_cys_pep_sf"/>
</dbReference>
<dbReference type="PANTHER" id="PTHR47359:SF3">
    <property type="entry name" value="NLP_P60 DOMAIN-CONTAINING PROTEIN-RELATED"/>
    <property type="match status" value="1"/>
</dbReference>
<gene>
    <name evidence="8" type="ORF">FHR38_002949</name>
</gene>
<evidence type="ECO:0000313" key="8">
    <source>
        <dbReference type="EMBL" id="MBB4959216.1"/>
    </source>
</evidence>
<reference evidence="8 9" key="1">
    <citation type="submission" date="2020-08" db="EMBL/GenBank/DDBJ databases">
        <title>Sequencing the genomes of 1000 actinobacteria strains.</title>
        <authorList>
            <person name="Klenk H.-P."/>
        </authorList>
    </citation>
    <scope>NUCLEOTIDE SEQUENCE [LARGE SCALE GENOMIC DNA]</scope>
    <source>
        <strain evidence="8 9">DSM 45886</strain>
    </source>
</reference>
<evidence type="ECO:0000256" key="3">
    <source>
        <dbReference type="ARBA" id="ARBA00022801"/>
    </source>
</evidence>
<dbReference type="Gene3D" id="3.90.1720.10">
    <property type="entry name" value="endopeptidase domain like (from Nostoc punctiforme)"/>
    <property type="match status" value="1"/>
</dbReference>
<dbReference type="Pfam" id="PF00877">
    <property type="entry name" value="NLPC_P60"/>
    <property type="match status" value="1"/>
</dbReference>
<accession>A0A7W7SRH1</accession>
<keyword evidence="6" id="KW-0472">Membrane</keyword>
<feature type="compositionally biased region" description="Basic residues" evidence="5">
    <location>
        <begin position="1"/>
        <end position="12"/>
    </location>
</feature>
<dbReference type="PANTHER" id="PTHR47359">
    <property type="entry name" value="PEPTIDOGLYCAN DL-ENDOPEPTIDASE CWLO"/>
    <property type="match status" value="1"/>
</dbReference>
<keyword evidence="6" id="KW-0812">Transmembrane</keyword>
<sequence>MAHHAPRLRPVRSVHADRDTAIPPTRRSRFTSTRSRFTATRSWYTATLAAIASIAVVLVGATPAHAEPSVTEIENQIDKAWAKLEPIIEKHNATRQDLAGKKKQADALGKKIQPLQRQIDEAMGKVGALAVQAYKGDNASTLNAILTTGSPTTLLDQLGVLDQFARQQQHDIQAVVDLKNRYAAQKGPLDVLVAQLTRTEAELAAKKKEIDAEVTRLQKLRLVAYGNGGGGVLRPAPCPATYPGGSTGQVVKFACAQIGKPYVWGSAGPNSYDCSGLTLRAWQQAGVSLPHNAAQQRAMMPHVSRAELRPGDLVFYNGLAHVGLYVGDGWVVHAPTAGDQVRMRKVDGGVHSYGRPG</sequence>
<dbReference type="RefSeq" id="WP_184535181.1">
    <property type="nucleotide sequence ID" value="NZ_JACHJW010000001.1"/>
</dbReference>
<evidence type="ECO:0000313" key="9">
    <source>
        <dbReference type="Proteomes" id="UP000578819"/>
    </source>
</evidence>
<protein>
    <submittedName>
        <fullName evidence="8">Cell wall-associated NlpC family hydrolase</fullName>
    </submittedName>
</protein>
<dbReference type="GO" id="GO:0006508">
    <property type="term" value="P:proteolysis"/>
    <property type="evidence" value="ECO:0007669"/>
    <property type="project" value="UniProtKB-KW"/>
</dbReference>
<evidence type="ECO:0000256" key="1">
    <source>
        <dbReference type="ARBA" id="ARBA00007074"/>
    </source>
</evidence>
<evidence type="ECO:0000256" key="6">
    <source>
        <dbReference type="SAM" id="Phobius"/>
    </source>
</evidence>
<keyword evidence="9" id="KW-1185">Reference proteome</keyword>
<feature type="transmembrane region" description="Helical" evidence="6">
    <location>
        <begin position="43"/>
        <end position="61"/>
    </location>
</feature>
<dbReference type="EMBL" id="JACHJW010000001">
    <property type="protein sequence ID" value="MBB4959216.1"/>
    <property type="molecule type" value="Genomic_DNA"/>
</dbReference>
<keyword evidence="3 8" id="KW-0378">Hydrolase</keyword>
<keyword evidence="4" id="KW-0788">Thiol protease</keyword>
<keyword evidence="2" id="KW-0645">Protease</keyword>
<keyword evidence="6" id="KW-1133">Transmembrane helix</keyword>
<dbReference type="Proteomes" id="UP000578819">
    <property type="component" value="Unassembled WGS sequence"/>
</dbReference>
<dbReference type="Gene3D" id="6.10.250.3150">
    <property type="match status" value="1"/>
</dbReference>
<feature type="region of interest" description="Disordered" evidence="5">
    <location>
        <begin position="1"/>
        <end position="33"/>
    </location>
</feature>
<evidence type="ECO:0000256" key="4">
    <source>
        <dbReference type="ARBA" id="ARBA00022807"/>
    </source>
</evidence>
<proteinExistence type="inferred from homology"/>
<evidence type="ECO:0000256" key="5">
    <source>
        <dbReference type="SAM" id="MobiDB-lite"/>
    </source>
</evidence>
<evidence type="ECO:0000259" key="7">
    <source>
        <dbReference type="PROSITE" id="PS51935"/>
    </source>
</evidence>
<dbReference type="SUPFAM" id="SSF54001">
    <property type="entry name" value="Cysteine proteinases"/>
    <property type="match status" value="1"/>
</dbReference>
<dbReference type="GO" id="GO:0008234">
    <property type="term" value="F:cysteine-type peptidase activity"/>
    <property type="evidence" value="ECO:0007669"/>
    <property type="project" value="UniProtKB-KW"/>
</dbReference>